<accession>A0AAE6NL38</accession>
<organism evidence="3 4">
    <name type="scientific">Streptomyces platensis</name>
    <dbReference type="NCBI Taxonomy" id="58346"/>
    <lineage>
        <taxon>Bacteria</taxon>
        <taxon>Bacillati</taxon>
        <taxon>Actinomycetota</taxon>
        <taxon>Actinomycetes</taxon>
        <taxon>Kitasatosporales</taxon>
        <taxon>Streptomycetaceae</taxon>
        <taxon>Streptomyces</taxon>
    </lineage>
</organism>
<evidence type="ECO:0000256" key="1">
    <source>
        <dbReference type="SAM" id="MobiDB-lite"/>
    </source>
</evidence>
<gene>
    <name evidence="3" type="ORF">CP981_21210</name>
</gene>
<dbReference type="RefSeq" id="WP_150522360.1">
    <property type="nucleotide sequence ID" value="NZ_CP023691.1"/>
</dbReference>
<dbReference type="AlphaFoldDB" id="A0AAE6NL38"/>
<feature type="transmembrane region" description="Helical" evidence="2">
    <location>
        <begin position="15"/>
        <end position="36"/>
    </location>
</feature>
<dbReference type="EMBL" id="CP023691">
    <property type="protein sequence ID" value="QEV53830.1"/>
    <property type="molecule type" value="Genomic_DNA"/>
</dbReference>
<sequence>MIPSLSQLLPDEPGWLSWAAPLATVLIAVAVTLWGVRRLRGSAWLAGIGPQAIVALGGVAVSVYGLWGFATETVHLPKLLAVAFISVFDAAEMTLLVMLYRTADPQVGWTRELHLMHRTAWTLVGFSGAMNAVHAPNWWARPVLAAVPALAAWLIELQLRSKLHVPSRDEEDDVRPGPARLVALLWQHAWSGLFALLGLDARTSSSAIARAALAQRAALRVYRLRLALEAGAPAGRPRAARRVERRREKLRGRAQKALDRADVATDPGQSLALVRRLAALTRAEEVARLNYSDTTAVLALIEDLAVTPGAQRLESSALAKEAEDARQRAEDARKEADDARQEAEGARQRAEEALTAAREELARVEEARDAALEDESGVAEQARGARQRAEDARKAEQAARQRAAEVLKTAQADAERLRTEAAAGLEEVRGAITEQQEVLSSLTRQAQQARDETSGRQEELAQVSRDIEEATLIRDRLRGDLAALRPQAPEGAVSGEGPVWKSPAKQEGWQHYLHTLDATQGRVEPTAAELAKRFGVSDGNARNWVQEFRSARAAQLAAHQPRAAAHHAVNGSAPAAIS</sequence>
<dbReference type="KEGG" id="spla:CP981_21210"/>
<feature type="region of interest" description="Disordered" evidence="1">
    <location>
        <begin position="237"/>
        <end position="262"/>
    </location>
</feature>
<keyword evidence="2" id="KW-0472">Membrane</keyword>
<reference evidence="3 4" key="1">
    <citation type="submission" date="2017-09" db="EMBL/GenBank/DDBJ databases">
        <authorList>
            <person name="Lee N."/>
            <person name="Cho B.-K."/>
        </authorList>
    </citation>
    <scope>NUCLEOTIDE SEQUENCE [LARGE SCALE GENOMIC DNA]</scope>
    <source>
        <strain evidence="3 4">ATCC 23948</strain>
    </source>
</reference>
<proteinExistence type="predicted"/>
<feature type="compositionally biased region" description="Basic and acidic residues" evidence="1">
    <location>
        <begin position="387"/>
        <end position="399"/>
    </location>
</feature>
<evidence type="ECO:0000313" key="4">
    <source>
        <dbReference type="Proteomes" id="UP000325458"/>
    </source>
</evidence>
<feature type="transmembrane region" description="Helical" evidence="2">
    <location>
        <begin position="43"/>
        <end position="67"/>
    </location>
</feature>
<keyword evidence="2" id="KW-1133">Transmembrane helix</keyword>
<feature type="region of interest" description="Disordered" evidence="1">
    <location>
        <begin position="315"/>
        <end position="354"/>
    </location>
</feature>
<protein>
    <recommendedName>
        <fullName evidence="5">Chromosome partition protein Smc</fullName>
    </recommendedName>
</protein>
<feature type="compositionally biased region" description="Basic and acidic residues" evidence="1">
    <location>
        <begin position="320"/>
        <end position="354"/>
    </location>
</feature>
<dbReference type="Gene3D" id="1.10.287.2610">
    <property type="match status" value="1"/>
</dbReference>
<evidence type="ECO:0000256" key="2">
    <source>
        <dbReference type="SAM" id="Phobius"/>
    </source>
</evidence>
<evidence type="ECO:0008006" key="5">
    <source>
        <dbReference type="Google" id="ProtNLM"/>
    </source>
</evidence>
<name>A0AAE6NL38_STRPT</name>
<evidence type="ECO:0000313" key="3">
    <source>
        <dbReference type="EMBL" id="QEV53830.1"/>
    </source>
</evidence>
<feature type="region of interest" description="Disordered" evidence="1">
    <location>
        <begin position="443"/>
        <end position="463"/>
    </location>
</feature>
<feature type="transmembrane region" description="Helical" evidence="2">
    <location>
        <begin position="79"/>
        <end position="103"/>
    </location>
</feature>
<feature type="transmembrane region" description="Helical" evidence="2">
    <location>
        <begin position="115"/>
        <end position="133"/>
    </location>
</feature>
<feature type="compositionally biased region" description="Basic and acidic residues" evidence="1">
    <location>
        <begin position="449"/>
        <end position="463"/>
    </location>
</feature>
<dbReference type="GeneID" id="90925800"/>
<keyword evidence="2" id="KW-0812">Transmembrane</keyword>
<dbReference type="Proteomes" id="UP000325458">
    <property type="component" value="Chromosome"/>
</dbReference>
<feature type="region of interest" description="Disordered" evidence="1">
    <location>
        <begin position="366"/>
        <end position="399"/>
    </location>
</feature>